<evidence type="ECO:0000256" key="6">
    <source>
        <dbReference type="ARBA" id="ARBA00023163"/>
    </source>
</evidence>
<organism evidence="11 12">
    <name type="scientific">Dokdonia pacifica</name>
    <dbReference type="NCBI Taxonomy" id="1627892"/>
    <lineage>
        <taxon>Bacteria</taxon>
        <taxon>Pseudomonadati</taxon>
        <taxon>Bacteroidota</taxon>
        <taxon>Flavobacteriia</taxon>
        <taxon>Flavobacteriales</taxon>
        <taxon>Flavobacteriaceae</taxon>
        <taxon>Dokdonia</taxon>
    </lineage>
</organism>
<dbReference type="InterPro" id="IPR051476">
    <property type="entry name" value="Bac_ResReg_Asp_Phosphatase"/>
</dbReference>
<dbReference type="Pfam" id="PF13424">
    <property type="entry name" value="TPR_12"/>
    <property type="match status" value="2"/>
</dbReference>
<dbReference type="Gene3D" id="1.10.10.60">
    <property type="entry name" value="Homeodomain-like"/>
    <property type="match status" value="1"/>
</dbReference>
<dbReference type="Proteomes" id="UP000198379">
    <property type="component" value="Unassembled WGS sequence"/>
</dbReference>
<evidence type="ECO:0000256" key="7">
    <source>
        <dbReference type="ARBA" id="ARBA00038253"/>
    </source>
</evidence>
<feature type="domain" description="HTH araC/xylS-type" evidence="10">
    <location>
        <begin position="482"/>
        <end position="586"/>
    </location>
</feature>
<dbReference type="InterPro" id="IPR011990">
    <property type="entry name" value="TPR-like_helical_dom_sf"/>
</dbReference>
<keyword evidence="9" id="KW-1133">Transmembrane helix</keyword>
<feature type="transmembrane region" description="Helical" evidence="9">
    <location>
        <begin position="415"/>
        <end position="434"/>
    </location>
</feature>
<dbReference type="OrthoDB" id="5295174at2"/>
<comment type="subcellular location">
    <subcellularLocation>
        <location evidence="1">Cytoplasm</location>
    </subcellularLocation>
</comment>
<dbReference type="EMBL" id="FZNY01000002">
    <property type="protein sequence ID" value="SNR70616.1"/>
    <property type="molecule type" value="Genomic_DNA"/>
</dbReference>
<dbReference type="GO" id="GO:0043565">
    <property type="term" value="F:sequence-specific DNA binding"/>
    <property type="evidence" value="ECO:0007669"/>
    <property type="project" value="InterPro"/>
</dbReference>
<dbReference type="GO" id="GO:0005737">
    <property type="term" value="C:cytoplasm"/>
    <property type="evidence" value="ECO:0007669"/>
    <property type="project" value="UniProtKB-SubCell"/>
</dbReference>
<protein>
    <submittedName>
        <fullName evidence="11">Tetratricopeptide repeat-containing protein</fullName>
    </submittedName>
</protein>
<feature type="repeat" description="TPR" evidence="8">
    <location>
        <begin position="135"/>
        <end position="168"/>
    </location>
</feature>
<keyword evidence="2" id="KW-0963">Cytoplasm</keyword>
<accession>A0A238YH85</accession>
<dbReference type="Pfam" id="PF13181">
    <property type="entry name" value="TPR_8"/>
    <property type="match status" value="1"/>
</dbReference>
<sequence>MRLFIKVTIYVSAMYHKIFILSIFLFFTYSIEAQDRSTAIPDSTKAFISTSDSLREVVRFLNKTVREENDTVRAIAYQKLFLERGVVENDYKIQTYAAYRLGYYYNDLAEYRNAVSYTKTALEAATTIKDTTNIVKSNVLLGSIYFQLGIYDKSLEPYQEALRLSRIRDHKTNELLCLANISNIRIKLGRYQEALDVYTTTLTLLDNDDLKDSPVYNQTYLSTLLGKGKSQEELGYLDESLQTYEKGLELAKEYNLSNYNGDFYLNIGHVFSEKGQYQKAIDYLEKTKTLLEESYNDTYTNLLLANFYLSQCFYGIQEYDKAMELLQHNFELIGTNYKTDKILKMYDLGIKIAEIQGDKDLQLEFLNKSNLLNKLQLENQTKTRDLLFDNDVKALEDSNKQLDVEKTKQEFRKKVAIVIAAILFILFVVMYVLYKQKIKTNEKKFKAIIDSLQEVTSNDPTPIVVKRDEFSVKDHRVEEIMEKLKALEASNFFIELDCNLYTTAKRIDTNTTYLSKTLNTYKKQSFNQYLNELRIKYVLIQLKENTKFRAYTLKAISEEIGYKSINTFTKAFKTYTGLTPSYYIKQLTSENDQ</sequence>
<feature type="repeat" description="TPR" evidence="8">
    <location>
        <begin position="261"/>
        <end position="294"/>
    </location>
</feature>
<dbReference type="Gene3D" id="1.25.40.10">
    <property type="entry name" value="Tetratricopeptide repeat domain"/>
    <property type="match status" value="3"/>
</dbReference>
<evidence type="ECO:0000256" key="5">
    <source>
        <dbReference type="ARBA" id="ARBA00023015"/>
    </source>
</evidence>
<dbReference type="AlphaFoldDB" id="A0A238YH85"/>
<evidence type="ECO:0000256" key="1">
    <source>
        <dbReference type="ARBA" id="ARBA00004496"/>
    </source>
</evidence>
<proteinExistence type="inferred from homology"/>
<dbReference type="SUPFAM" id="SSF46689">
    <property type="entry name" value="Homeodomain-like"/>
    <property type="match status" value="1"/>
</dbReference>
<evidence type="ECO:0000313" key="11">
    <source>
        <dbReference type="EMBL" id="SNR70616.1"/>
    </source>
</evidence>
<dbReference type="PROSITE" id="PS50005">
    <property type="entry name" value="TPR"/>
    <property type="match status" value="2"/>
</dbReference>
<dbReference type="PANTHER" id="PTHR46630">
    <property type="entry name" value="TETRATRICOPEPTIDE REPEAT PROTEIN 29"/>
    <property type="match status" value="1"/>
</dbReference>
<dbReference type="InterPro" id="IPR009057">
    <property type="entry name" value="Homeodomain-like_sf"/>
</dbReference>
<evidence type="ECO:0000256" key="2">
    <source>
        <dbReference type="ARBA" id="ARBA00022490"/>
    </source>
</evidence>
<evidence type="ECO:0000256" key="9">
    <source>
        <dbReference type="SAM" id="Phobius"/>
    </source>
</evidence>
<dbReference type="SMART" id="SM00028">
    <property type="entry name" value="TPR"/>
    <property type="match status" value="6"/>
</dbReference>
<keyword evidence="12" id="KW-1185">Reference proteome</keyword>
<dbReference type="InterPro" id="IPR019734">
    <property type="entry name" value="TPR_rpt"/>
</dbReference>
<reference evidence="11 12" key="1">
    <citation type="submission" date="2017-06" db="EMBL/GenBank/DDBJ databases">
        <authorList>
            <person name="Kim H.J."/>
            <person name="Triplett B.A."/>
        </authorList>
    </citation>
    <scope>NUCLEOTIDE SEQUENCE [LARGE SCALE GENOMIC DNA]</scope>
    <source>
        <strain evidence="11 12">DSM 25597</strain>
    </source>
</reference>
<dbReference type="Pfam" id="PF12833">
    <property type="entry name" value="HTH_18"/>
    <property type="match status" value="1"/>
</dbReference>
<dbReference type="RefSeq" id="WP_089370861.1">
    <property type="nucleotide sequence ID" value="NZ_BMEP01000001.1"/>
</dbReference>
<dbReference type="SMART" id="SM00342">
    <property type="entry name" value="HTH_ARAC"/>
    <property type="match status" value="1"/>
</dbReference>
<keyword evidence="4 8" id="KW-0802">TPR repeat</keyword>
<evidence type="ECO:0000313" key="12">
    <source>
        <dbReference type="Proteomes" id="UP000198379"/>
    </source>
</evidence>
<dbReference type="SUPFAM" id="SSF48452">
    <property type="entry name" value="TPR-like"/>
    <property type="match status" value="2"/>
</dbReference>
<dbReference type="PROSITE" id="PS01124">
    <property type="entry name" value="HTH_ARAC_FAMILY_2"/>
    <property type="match status" value="1"/>
</dbReference>
<dbReference type="GO" id="GO:0003700">
    <property type="term" value="F:DNA-binding transcription factor activity"/>
    <property type="evidence" value="ECO:0007669"/>
    <property type="project" value="InterPro"/>
</dbReference>
<keyword evidence="5" id="KW-0805">Transcription regulation</keyword>
<keyword evidence="3" id="KW-0677">Repeat</keyword>
<keyword evidence="9" id="KW-0472">Membrane</keyword>
<evidence type="ECO:0000256" key="4">
    <source>
        <dbReference type="ARBA" id="ARBA00022803"/>
    </source>
</evidence>
<name>A0A238YH85_9FLAO</name>
<dbReference type="InterPro" id="IPR018060">
    <property type="entry name" value="HTH_AraC"/>
</dbReference>
<comment type="similarity">
    <text evidence="7">Belongs to the Rap family.</text>
</comment>
<evidence type="ECO:0000256" key="3">
    <source>
        <dbReference type="ARBA" id="ARBA00022737"/>
    </source>
</evidence>
<keyword evidence="9" id="KW-0812">Transmembrane</keyword>
<dbReference type="PANTHER" id="PTHR46630:SF1">
    <property type="entry name" value="TETRATRICOPEPTIDE REPEAT PROTEIN 29"/>
    <property type="match status" value="1"/>
</dbReference>
<gene>
    <name evidence="11" type="ORF">SAMN06265376_10277</name>
</gene>
<evidence type="ECO:0000256" key="8">
    <source>
        <dbReference type="PROSITE-ProRule" id="PRU00339"/>
    </source>
</evidence>
<evidence type="ECO:0000259" key="10">
    <source>
        <dbReference type="PROSITE" id="PS01124"/>
    </source>
</evidence>
<keyword evidence="6" id="KW-0804">Transcription</keyword>